<accession>A0AA36G4Y5</accession>
<evidence type="ECO:0000256" key="1">
    <source>
        <dbReference type="SAM" id="MobiDB-lite"/>
    </source>
</evidence>
<dbReference type="InterPro" id="IPR000535">
    <property type="entry name" value="MSP_dom"/>
</dbReference>
<proteinExistence type="predicted"/>
<feature type="non-terminal residue" evidence="3">
    <location>
        <position position="111"/>
    </location>
</feature>
<dbReference type="SUPFAM" id="SSF49354">
    <property type="entry name" value="PapD-like"/>
    <property type="match status" value="1"/>
</dbReference>
<feature type="region of interest" description="Disordered" evidence="1">
    <location>
        <begin position="1"/>
        <end position="23"/>
    </location>
</feature>
<reference evidence="3" key="1">
    <citation type="submission" date="2023-06" db="EMBL/GenBank/DDBJ databases">
        <authorList>
            <person name="Delattre M."/>
        </authorList>
    </citation>
    <scope>NUCLEOTIDE SEQUENCE</scope>
    <source>
        <strain evidence="3">AF72</strain>
    </source>
</reference>
<dbReference type="PROSITE" id="PS50202">
    <property type="entry name" value="MSP"/>
    <property type="match status" value="1"/>
</dbReference>
<comment type="caution">
    <text evidence="3">The sequence shown here is derived from an EMBL/GenBank/DDBJ whole genome shotgun (WGS) entry which is preliminary data.</text>
</comment>
<dbReference type="Gene3D" id="2.60.40.10">
    <property type="entry name" value="Immunoglobulins"/>
    <property type="match status" value="1"/>
</dbReference>
<evidence type="ECO:0000313" key="4">
    <source>
        <dbReference type="Proteomes" id="UP001177023"/>
    </source>
</evidence>
<name>A0AA36G4Y5_9BILA</name>
<keyword evidence="4" id="KW-1185">Reference proteome</keyword>
<dbReference type="PANTHER" id="PTHR22947:SF3">
    <property type="entry name" value="MSP DOMAIN-CONTAINING PROTEIN-RELATED"/>
    <property type="match status" value="1"/>
</dbReference>
<dbReference type="InterPro" id="IPR008962">
    <property type="entry name" value="PapD-like_sf"/>
</dbReference>
<gene>
    <name evidence="3" type="ORF">MSPICULIGERA_LOCUS11443</name>
</gene>
<dbReference type="Proteomes" id="UP001177023">
    <property type="component" value="Unassembled WGS sequence"/>
</dbReference>
<dbReference type="AlphaFoldDB" id="A0AA36G4Y5"/>
<dbReference type="InterPro" id="IPR013783">
    <property type="entry name" value="Ig-like_fold"/>
</dbReference>
<dbReference type="PANTHER" id="PTHR22947">
    <property type="entry name" value="MAJOR SPERM PROTEIN"/>
    <property type="match status" value="1"/>
</dbReference>
<dbReference type="Pfam" id="PF00635">
    <property type="entry name" value="Motile_Sperm"/>
    <property type="match status" value="1"/>
</dbReference>
<evidence type="ECO:0000259" key="2">
    <source>
        <dbReference type="PROSITE" id="PS50202"/>
    </source>
</evidence>
<protein>
    <recommendedName>
        <fullName evidence="2">MSP domain-containing protein</fullName>
    </recommendedName>
</protein>
<evidence type="ECO:0000313" key="3">
    <source>
        <dbReference type="EMBL" id="CAJ0573074.1"/>
    </source>
</evidence>
<organism evidence="3 4">
    <name type="scientific">Mesorhabditis spiculigera</name>
    <dbReference type="NCBI Taxonomy" id="96644"/>
    <lineage>
        <taxon>Eukaryota</taxon>
        <taxon>Metazoa</taxon>
        <taxon>Ecdysozoa</taxon>
        <taxon>Nematoda</taxon>
        <taxon>Chromadorea</taxon>
        <taxon>Rhabditida</taxon>
        <taxon>Rhabditina</taxon>
        <taxon>Rhabditomorpha</taxon>
        <taxon>Rhabditoidea</taxon>
        <taxon>Rhabditidae</taxon>
        <taxon>Mesorhabditinae</taxon>
        <taxon>Mesorhabditis</taxon>
    </lineage>
</organism>
<feature type="domain" description="MSP" evidence="2">
    <location>
        <begin position="2"/>
        <end position="111"/>
    </location>
</feature>
<sequence>MGVTLDPPTTALPASGGSSKHVLSNDNAKRLVFKVKCSNNGHLRAKPVFGFCEPAHKVEIEVTRLEGPPRDDRFVIEFADAPEGSETKEPQSAFMQIGETQSKLVLPIKTE</sequence>
<dbReference type="InterPro" id="IPR051774">
    <property type="entry name" value="Sperm-specific_class_P"/>
</dbReference>
<dbReference type="EMBL" id="CATQJA010002613">
    <property type="protein sequence ID" value="CAJ0573074.1"/>
    <property type="molecule type" value="Genomic_DNA"/>
</dbReference>